<dbReference type="Gene3D" id="1.20.140.150">
    <property type="match status" value="1"/>
</dbReference>
<keyword evidence="1" id="KW-0472">Membrane</keyword>
<evidence type="ECO:0000313" key="2">
    <source>
        <dbReference type="EMBL" id="ORX58048.1"/>
    </source>
</evidence>
<feature type="transmembrane region" description="Helical" evidence="1">
    <location>
        <begin position="5"/>
        <end position="28"/>
    </location>
</feature>
<feature type="transmembrane region" description="Helical" evidence="1">
    <location>
        <begin position="116"/>
        <end position="142"/>
    </location>
</feature>
<feature type="transmembrane region" description="Helical" evidence="1">
    <location>
        <begin position="84"/>
        <end position="104"/>
    </location>
</feature>
<keyword evidence="1" id="KW-0812">Transmembrane</keyword>
<sequence>MSVSLLTYVVTFFVFLTSYTLNILSLVLPKWITFVTPNPFYTETNYGLFRLCRSFAKECRVYPSYDAGDCGESKDGYCELWRGAAAGVVLSVILGAFVLIVLLVTMCSGRRKRAGAWATLSGLLILYAIPQAVAMGIIAYLYNTSNTFYIGARYNISFILCIVSWCLGLLLALILPIIASLSPPEYSYLPIQ</sequence>
<name>A0A1X2GNR5_9FUNG</name>
<dbReference type="Proteomes" id="UP000242146">
    <property type="component" value="Unassembled WGS sequence"/>
</dbReference>
<keyword evidence="3" id="KW-1185">Reference proteome</keyword>
<accession>A0A1X2GNR5</accession>
<keyword evidence="1" id="KW-1133">Transmembrane helix</keyword>
<protein>
    <submittedName>
        <fullName evidence="2">Uncharacterized protein</fullName>
    </submittedName>
</protein>
<dbReference type="OrthoDB" id="61370at2759"/>
<comment type="caution">
    <text evidence="2">The sequence shown here is derived from an EMBL/GenBank/DDBJ whole genome shotgun (WGS) entry which is preliminary data.</text>
</comment>
<evidence type="ECO:0000256" key="1">
    <source>
        <dbReference type="SAM" id="Phobius"/>
    </source>
</evidence>
<proteinExistence type="predicted"/>
<organism evidence="2 3">
    <name type="scientific">Hesseltinella vesiculosa</name>
    <dbReference type="NCBI Taxonomy" id="101127"/>
    <lineage>
        <taxon>Eukaryota</taxon>
        <taxon>Fungi</taxon>
        <taxon>Fungi incertae sedis</taxon>
        <taxon>Mucoromycota</taxon>
        <taxon>Mucoromycotina</taxon>
        <taxon>Mucoromycetes</taxon>
        <taxon>Mucorales</taxon>
        <taxon>Cunninghamellaceae</taxon>
        <taxon>Hesseltinella</taxon>
    </lineage>
</organism>
<dbReference type="AlphaFoldDB" id="A0A1X2GNR5"/>
<reference evidence="2 3" key="1">
    <citation type="submission" date="2016-07" db="EMBL/GenBank/DDBJ databases">
        <title>Pervasive Adenine N6-methylation of Active Genes in Fungi.</title>
        <authorList>
            <consortium name="DOE Joint Genome Institute"/>
            <person name="Mondo S.J."/>
            <person name="Dannebaum R.O."/>
            <person name="Kuo R.C."/>
            <person name="Labutti K."/>
            <person name="Haridas S."/>
            <person name="Kuo A."/>
            <person name="Salamov A."/>
            <person name="Ahrendt S.R."/>
            <person name="Lipzen A."/>
            <person name="Sullivan W."/>
            <person name="Andreopoulos W.B."/>
            <person name="Clum A."/>
            <person name="Lindquist E."/>
            <person name="Daum C."/>
            <person name="Ramamoorthy G.K."/>
            <person name="Gryganskyi A."/>
            <person name="Culley D."/>
            <person name="Magnuson J.K."/>
            <person name="James T.Y."/>
            <person name="O'Malley M.A."/>
            <person name="Stajich J.E."/>
            <person name="Spatafora J.W."/>
            <person name="Visel A."/>
            <person name="Grigoriev I.V."/>
        </authorList>
    </citation>
    <scope>NUCLEOTIDE SEQUENCE [LARGE SCALE GENOMIC DNA]</scope>
    <source>
        <strain evidence="2 3">NRRL 3301</strain>
    </source>
</reference>
<gene>
    <name evidence="2" type="ORF">DM01DRAFT_203391</name>
</gene>
<dbReference type="EMBL" id="MCGT01000007">
    <property type="protein sequence ID" value="ORX58048.1"/>
    <property type="molecule type" value="Genomic_DNA"/>
</dbReference>
<evidence type="ECO:0000313" key="3">
    <source>
        <dbReference type="Proteomes" id="UP000242146"/>
    </source>
</evidence>
<feature type="transmembrane region" description="Helical" evidence="1">
    <location>
        <begin position="154"/>
        <end position="179"/>
    </location>
</feature>